<dbReference type="Gene3D" id="3.40.50.2000">
    <property type="entry name" value="Glycogen Phosphorylase B"/>
    <property type="match status" value="1"/>
</dbReference>
<evidence type="ECO:0000313" key="2">
    <source>
        <dbReference type="Proteomes" id="UP000290849"/>
    </source>
</evidence>
<accession>A0A4Q1HK91</accession>
<keyword evidence="1" id="KW-0808">Transferase</keyword>
<gene>
    <name evidence="1" type="ORF">C7R54_17895</name>
</gene>
<organism evidence="1 2">
    <name type="scientific">Achromobacter aloeverae</name>
    <dbReference type="NCBI Taxonomy" id="1750518"/>
    <lineage>
        <taxon>Bacteria</taxon>
        <taxon>Pseudomonadati</taxon>
        <taxon>Pseudomonadota</taxon>
        <taxon>Betaproteobacteria</taxon>
        <taxon>Burkholderiales</taxon>
        <taxon>Alcaligenaceae</taxon>
        <taxon>Achromobacter</taxon>
    </lineage>
</organism>
<sequence length="355" mass="38664">MGGGANLYRKRLVSEWLEAGDAVALLSFDVGSMSTYVEVRDGEEVFERKLANFDALAAALASSNLVEILLNCAVSFTQVGKIQQLLLDLKRISNATLAVAIHEYFVICPSPFLLDKNGKYCGVPSTDRCNSCLREHDDGFVSLTGERSIERWRKMWTEVLSIADEVRCFSQSSKRLLERAYPDIAKHATLRPHDVEPLRRVRQTRVPGGTLTIGVIGFISHHKGAGVVVALAEAISAAGADARIVVFGSLEGAPPSDVILQTGSYNRYDLPGLLEKYEVNIALMPSICPETFSFVAHEVVSMGLPLMSLDLGAQADLARSVATGRVSPRQDGPGLLAEIMAFDRDLYFLNAKAHP</sequence>
<dbReference type="SUPFAM" id="SSF53756">
    <property type="entry name" value="UDP-Glycosyltransferase/glycogen phosphorylase"/>
    <property type="match status" value="1"/>
</dbReference>
<dbReference type="GO" id="GO:0016740">
    <property type="term" value="F:transferase activity"/>
    <property type="evidence" value="ECO:0007669"/>
    <property type="project" value="UniProtKB-KW"/>
</dbReference>
<proteinExistence type="predicted"/>
<dbReference type="AlphaFoldDB" id="A0A4Q1HK91"/>
<comment type="caution">
    <text evidence="1">The sequence shown here is derived from an EMBL/GenBank/DDBJ whole genome shotgun (WGS) entry which is preliminary data.</text>
</comment>
<name>A0A4Q1HK91_9BURK</name>
<reference evidence="1 2" key="1">
    <citation type="journal article" date="2017" name="Int. J. Syst. Evol. Microbiol.">
        <title>Achromobacter aloeverae sp. nov., isolated from the root of Aloe vera (L.) Burm.f.</title>
        <authorList>
            <person name="Kuncharoen N."/>
            <person name="Muramatsu Y."/>
            <person name="Shibata C."/>
            <person name="Kamakura Y."/>
            <person name="Nakagawa Y."/>
            <person name="Tanasupawat S."/>
        </authorList>
    </citation>
    <scope>NUCLEOTIDE SEQUENCE [LARGE SCALE GENOMIC DNA]</scope>
    <source>
        <strain evidence="1 2">AVA-1</strain>
    </source>
</reference>
<protein>
    <submittedName>
        <fullName evidence="1">Group 1 glycosyl transferase</fullName>
    </submittedName>
</protein>
<dbReference type="Proteomes" id="UP000290849">
    <property type="component" value="Unassembled WGS sequence"/>
</dbReference>
<dbReference type="OrthoDB" id="9816564at2"/>
<dbReference type="EMBL" id="PYAL01000005">
    <property type="protein sequence ID" value="RXN87023.1"/>
    <property type="molecule type" value="Genomic_DNA"/>
</dbReference>
<keyword evidence="2" id="KW-1185">Reference proteome</keyword>
<evidence type="ECO:0000313" key="1">
    <source>
        <dbReference type="EMBL" id="RXN87023.1"/>
    </source>
</evidence>